<evidence type="ECO:0000313" key="5">
    <source>
        <dbReference type="EMBL" id="KAF3510886.1"/>
    </source>
</evidence>
<dbReference type="AlphaFoldDB" id="A0A8S9P498"/>
<comment type="caution">
    <text evidence="5">The sequence shown here is derived from an EMBL/GenBank/DDBJ whole genome shotgun (WGS) entry which is preliminary data.</text>
</comment>
<dbReference type="PANTHER" id="PTHR12542">
    <property type="entry name" value="EXOCYST COMPLEX PROTEIN EXO70"/>
    <property type="match status" value="1"/>
</dbReference>
<dbReference type="GO" id="GO:0006887">
    <property type="term" value="P:exocytosis"/>
    <property type="evidence" value="ECO:0007669"/>
    <property type="project" value="UniProtKB-KW"/>
</dbReference>
<dbReference type="PROSITE" id="PS00170">
    <property type="entry name" value="CSA_PPIASE_1"/>
    <property type="match status" value="1"/>
</dbReference>
<evidence type="ECO:0000313" key="6">
    <source>
        <dbReference type="Proteomes" id="UP000712600"/>
    </source>
</evidence>
<dbReference type="Pfam" id="PF03081">
    <property type="entry name" value="Exo70_C"/>
    <property type="match status" value="1"/>
</dbReference>
<dbReference type="PROSITE" id="PS50072">
    <property type="entry name" value="CSA_PPIASE_2"/>
    <property type="match status" value="1"/>
</dbReference>
<dbReference type="Gene3D" id="1.20.1280.170">
    <property type="entry name" value="Exocyst complex component Exo70"/>
    <property type="match status" value="1"/>
</dbReference>
<dbReference type="GO" id="GO:0003755">
    <property type="term" value="F:peptidyl-prolyl cis-trans isomerase activity"/>
    <property type="evidence" value="ECO:0007669"/>
    <property type="project" value="InterPro"/>
</dbReference>
<accession>A0A8S9P498</accession>
<keyword evidence="2 3" id="KW-0813">Transport</keyword>
<dbReference type="InterPro" id="IPR020892">
    <property type="entry name" value="Cyclophilin-type_PPIase_CS"/>
</dbReference>
<reference evidence="5" key="1">
    <citation type="submission" date="2019-12" db="EMBL/GenBank/DDBJ databases">
        <title>Genome sequencing and annotation of Brassica cretica.</title>
        <authorList>
            <person name="Studholme D.J."/>
            <person name="Sarris P."/>
        </authorList>
    </citation>
    <scope>NUCLEOTIDE SEQUENCE</scope>
    <source>
        <strain evidence="5">PFS-109/04</strain>
        <tissue evidence="5">Leaf</tissue>
    </source>
</reference>
<name>A0A8S9P498_BRACR</name>
<dbReference type="InterPro" id="IPR002130">
    <property type="entry name" value="Cyclophilin-type_PPIase_dom"/>
</dbReference>
<dbReference type="GO" id="GO:0015031">
    <property type="term" value="P:protein transport"/>
    <property type="evidence" value="ECO:0007669"/>
    <property type="project" value="UniProtKB-KW"/>
</dbReference>
<gene>
    <name evidence="5" type="ORF">F2Q69_00000526</name>
</gene>
<dbReference type="SUPFAM" id="SSF50891">
    <property type="entry name" value="Cyclophilin-like"/>
    <property type="match status" value="1"/>
</dbReference>
<keyword evidence="3" id="KW-0653">Protein transport</keyword>
<dbReference type="PANTHER" id="PTHR12542:SF127">
    <property type="entry name" value="EXOCYST COMPLEX COMPONENT EXO70C1"/>
    <property type="match status" value="1"/>
</dbReference>
<dbReference type="InterPro" id="IPR004140">
    <property type="entry name" value="Exo70"/>
</dbReference>
<dbReference type="GO" id="GO:0005546">
    <property type="term" value="F:phosphatidylinositol-4,5-bisphosphate binding"/>
    <property type="evidence" value="ECO:0007669"/>
    <property type="project" value="InterPro"/>
</dbReference>
<dbReference type="PRINTS" id="PR00153">
    <property type="entry name" value="CSAPPISMRASE"/>
</dbReference>
<organism evidence="5 6">
    <name type="scientific">Brassica cretica</name>
    <name type="common">Mustard</name>
    <dbReference type="NCBI Taxonomy" id="69181"/>
    <lineage>
        <taxon>Eukaryota</taxon>
        <taxon>Viridiplantae</taxon>
        <taxon>Streptophyta</taxon>
        <taxon>Embryophyta</taxon>
        <taxon>Tracheophyta</taxon>
        <taxon>Spermatophyta</taxon>
        <taxon>Magnoliopsida</taxon>
        <taxon>eudicotyledons</taxon>
        <taxon>Gunneridae</taxon>
        <taxon>Pentapetalae</taxon>
        <taxon>rosids</taxon>
        <taxon>malvids</taxon>
        <taxon>Brassicales</taxon>
        <taxon>Brassicaceae</taxon>
        <taxon>Brassiceae</taxon>
        <taxon>Brassica</taxon>
    </lineage>
</organism>
<evidence type="ECO:0000256" key="2">
    <source>
        <dbReference type="ARBA" id="ARBA00022448"/>
    </source>
</evidence>
<dbReference type="EMBL" id="QGKX02001521">
    <property type="protein sequence ID" value="KAF3510886.1"/>
    <property type="molecule type" value="Genomic_DNA"/>
</dbReference>
<comment type="similarity">
    <text evidence="1 3">Belongs to the EXO70 family.</text>
</comment>
<dbReference type="SUPFAM" id="SSF74788">
    <property type="entry name" value="Cullin repeat-like"/>
    <property type="match status" value="1"/>
</dbReference>
<sequence>MEVEKMRESNGLDFTSGVASVPPMIVRLLSLGSGGYVSTDFAGFRLQEAVAPLAPFFAGFIPGRRIFTLIRIFKEVYSSMLEFRVLQIDCRRLLFLVRRSARIDFSVESLVKAVLVLLCRWTELRRIDFSFLPYKLISTLPSLSSHGGLLDDSAAPRRLSPINTSAPSSTTFRLNTKSTFDSVKFPSLTASSLLRHTSSTKRNRRCLLSVQSSAEPLAEPQSKITHKVYFDISVGNPVGKLAGRIVIGLFGDDVPQTVENFRALCTGEKGFGYKGSTFHRVIRDFMIQGGDFDKGNVIISGLNIIVAVRELFLDTKFAEVLYDFKSRLYRDPALRSIFLMNNGRYILQKIKGSTEIRDLMGQAWTRKRSTELRQYHKSYQRETWGKVLQCMNQEGIQVNGKVSKPVLKERFKVFNAMFDEIHKTQSTWIVSDEQMQSELRVSIAALVIPAYRSFFGRYKQHIDSGRHSDKYVKYQPEDIETYIDDLFDGNPPSMARKRT</sequence>
<dbReference type="GO" id="GO:0006457">
    <property type="term" value="P:protein folding"/>
    <property type="evidence" value="ECO:0007669"/>
    <property type="project" value="InterPro"/>
</dbReference>
<dbReference type="GO" id="GO:0000145">
    <property type="term" value="C:exocyst"/>
    <property type="evidence" value="ECO:0007669"/>
    <property type="project" value="InterPro"/>
</dbReference>
<dbReference type="Proteomes" id="UP000712600">
    <property type="component" value="Unassembled WGS sequence"/>
</dbReference>
<evidence type="ECO:0000256" key="3">
    <source>
        <dbReference type="RuleBase" id="RU365026"/>
    </source>
</evidence>
<feature type="domain" description="PPIase cyclophilin-type" evidence="4">
    <location>
        <begin position="239"/>
        <end position="404"/>
    </location>
</feature>
<keyword evidence="3" id="KW-0268">Exocytosis</keyword>
<proteinExistence type="inferred from homology"/>
<evidence type="ECO:0000259" key="4">
    <source>
        <dbReference type="PROSITE" id="PS50072"/>
    </source>
</evidence>
<dbReference type="InterPro" id="IPR029000">
    <property type="entry name" value="Cyclophilin-like_dom_sf"/>
</dbReference>
<dbReference type="InterPro" id="IPR046364">
    <property type="entry name" value="Exo70_C"/>
</dbReference>
<dbReference type="Pfam" id="PF00160">
    <property type="entry name" value="Pro_isomerase"/>
    <property type="match status" value="1"/>
</dbReference>
<comment type="function">
    <text evidence="3">Component of the exocyst complex.</text>
</comment>
<evidence type="ECO:0000256" key="1">
    <source>
        <dbReference type="ARBA" id="ARBA00006756"/>
    </source>
</evidence>
<dbReference type="Gene3D" id="2.40.100.10">
    <property type="entry name" value="Cyclophilin-like"/>
    <property type="match status" value="1"/>
</dbReference>
<dbReference type="InterPro" id="IPR016159">
    <property type="entry name" value="Cullin_repeat-like_dom_sf"/>
</dbReference>
<protein>
    <recommendedName>
        <fullName evidence="3">Exocyst subunit Exo70 family protein</fullName>
    </recommendedName>
</protein>